<accession>A0A5P1FR12</accession>
<dbReference type="AlphaFoldDB" id="A0A5P1FR12"/>
<protein>
    <submittedName>
        <fullName evidence="2">Uncharacterized protein</fullName>
    </submittedName>
</protein>
<evidence type="ECO:0000313" key="3">
    <source>
        <dbReference type="Proteomes" id="UP000243459"/>
    </source>
</evidence>
<dbReference type="Gramene" id="ONK80163">
    <property type="protein sequence ID" value="ONK80163"/>
    <property type="gene ID" value="A4U43_C01F14560"/>
</dbReference>
<organism evidence="2 3">
    <name type="scientific">Asparagus officinalis</name>
    <name type="common">Garden asparagus</name>
    <dbReference type="NCBI Taxonomy" id="4686"/>
    <lineage>
        <taxon>Eukaryota</taxon>
        <taxon>Viridiplantae</taxon>
        <taxon>Streptophyta</taxon>
        <taxon>Embryophyta</taxon>
        <taxon>Tracheophyta</taxon>
        <taxon>Spermatophyta</taxon>
        <taxon>Magnoliopsida</taxon>
        <taxon>Liliopsida</taxon>
        <taxon>Asparagales</taxon>
        <taxon>Asparagaceae</taxon>
        <taxon>Asparagoideae</taxon>
        <taxon>Asparagus</taxon>
    </lineage>
</organism>
<reference evidence="3" key="1">
    <citation type="journal article" date="2017" name="Nat. Commun.">
        <title>The asparagus genome sheds light on the origin and evolution of a young Y chromosome.</title>
        <authorList>
            <person name="Harkess A."/>
            <person name="Zhou J."/>
            <person name="Xu C."/>
            <person name="Bowers J.E."/>
            <person name="Van der Hulst R."/>
            <person name="Ayyampalayam S."/>
            <person name="Mercati F."/>
            <person name="Riccardi P."/>
            <person name="McKain M.R."/>
            <person name="Kakrana A."/>
            <person name="Tang H."/>
            <person name="Ray J."/>
            <person name="Groenendijk J."/>
            <person name="Arikit S."/>
            <person name="Mathioni S.M."/>
            <person name="Nakano M."/>
            <person name="Shan H."/>
            <person name="Telgmann-Rauber A."/>
            <person name="Kanno A."/>
            <person name="Yue Z."/>
            <person name="Chen H."/>
            <person name="Li W."/>
            <person name="Chen Y."/>
            <person name="Xu X."/>
            <person name="Zhang Y."/>
            <person name="Luo S."/>
            <person name="Chen H."/>
            <person name="Gao J."/>
            <person name="Mao Z."/>
            <person name="Pires J.C."/>
            <person name="Luo M."/>
            <person name="Kudrna D."/>
            <person name="Wing R.A."/>
            <person name="Meyers B.C."/>
            <person name="Yi K."/>
            <person name="Kong H."/>
            <person name="Lavrijsen P."/>
            <person name="Sunseri F."/>
            <person name="Falavigna A."/>
            <person name="Ye Y."/>
            <person name="Leebens-Mack J.H."/>
            <person name="Chen G."/>
        </authorList>
    </citation>
    <scope>NUCLEOTIDE SEQUENCE [LARGE SCALE GENOMIC DNA]</scope>
    <source>
        <strain evidence="3">cv. DH0086</strain>
    </source>
</reference>
<name>A0A5P1FR12_ASPOF</name>
<gene>
    <name evidence="2" type="ORF">A4U43_C01F14560</name>
</gene>
<feature type="region of interest" description="Disordered" evidence="1">
    <location>
        <begin position="1"/>
        <end position="114"/>
    </location>
</feature>
<dbReference type="EMBL" id="CM007381">
    <property type="protein sequence ID" value="ONK80163.1"/>
    <property type="molecule type" value="Genomic_DNA"/>
</dbReference>
<keyword evidence="3" id="KW-1185">Reference proteome</keyword>
<evidence type="ECO:0000313" key="2">
    <source>
        <dbReference type="EMBL" id="ONK80163.1"/>
    </source>
</evidence>
<dbReference type="Proteomes" id="UP000243459">
    <property type="component" value="Chromosome 1"/>
</dbReference>
<evidence type="ECO:0000256" key="1">
    <source>
        <dbReference type="SAM" id="MobiDB-lite"/>
    </source>
</evidence>
<proteinExistence type="predicted"/>
<sequence length="164" mass="18704">MKESLHPIGFSPEPDLQNILPLTYNLARRNQHHASSNKKPSSEGRNFNRGRKYRGKPTAGSQYQSYDHETTPNVRPRQVIDARSASSGDNSVGRMYESNPRFSSEEPNESGQRLSLDQRRFVVSRNFEGDAEISSHSFDNSRGILQTPNTGRRRTKVVIDDEWQ</sequence>